<feature type="compositionally biased region" description="Low complexity" evidence="17">
    <location>
        <begin position="424"/>
        <end position="436"/>
    </location>
</feature>
<dbReference type="GO" id="GO:0009896">
    <property type="term" value="P:positive regulation of catabolic process"/>
    <property type="evidence" value="ECO:0007669"/>
    <property type="project" value="UniProtKB-ARBA"/>
</dbReference>
<feature type="DNA-binding region" description="Fork-head" evidence="16">
    <location>
        <begin position="97"/>
        <end position="203"/>
    </location>
</feature>
<feature type="compositionally biased region" description="Low complexity" evidence="17">
    <location>
        <begin position="566"/>
        <end position="580"/>
    </location>
</feature>
<evidence type="ECO:0000256" key="9">
    <source>
        <dbReference type="ARBA" id="ARBA00023125"/>
    </source>
</evidence>
<evidence type="ECO:0000313" key="19">
    <source>
        <dbReference type="EMBL" id="JAB57707.1"/>
    </source>
</evidence>
<dbReference type="PANTHER" id="PTHR45767:SF2">
    <property type="entry name" value="FORKHEAD BOX PROTEIN O"/>
    <property type="match status" value="1"/>
</dbReference>
<feature type="compositionally biased region" description="Polar residues" evidence="17">
    <location>
        <begin position="65"/>
        <end position="83"/>
    </location>
</feature>
<evidence type="ECO:0000256" key="16">
    <source>
        <dbReference type="PROSITE-ProRule" id="PRU00089"/>
    </source>
</evidence>
<evidence type="ECO:0000256" key="7">
    <source>
        <dbReference type="ARBA" id="ARBA00022782"/>
    </source>
</evidence>
<evidence type="ECO:0000256" key="3">
    <source>
        <dbReference type="ARBA" id="ARBA00022473"/>
    </source>
</evidence>
<evidence type="ECO:0000256" key="4">
    <source>
        <dbReference type="ARBA" id="ARBA00022490"/>
    </source>
</evidence>
<dbReference type="GO" id="GO:0040015">
    <property type="term" value="P:negative regulation of multicellular organism growth"/>
    <property type="evidence" value="ECO:0007669"/>
    <property type="project" value="UniProtKB-ARBA"/>
</dbReference>
<keyword evidence="7" id="KW-0221">Differentiation</keyword>
<evidence type="ECO:0000256" key="12">
    <source>
        <dbReference type="ARBA" id="ARBA00023242"/>
    </source>
</evidence>
<feature type="domain" description="Fork-head" evidence="18">
    <location>
        <begin position="97"/>
        <end position="203"/>
    </location>
</feature>
<dbReference type="GO" id="GO:0005634">
    <property type="term" value="C:nucleus"/>
    <property type="evidence" value="ECO:0007669"/>
    <property type="project" value="UniProtKB-SubCell"/>
</dbReference>
<keyword evidence="4" id="KW-0963">Cytoplasm</keyword>
<feature type="region of interest" description="Disordered" evidence="17">
    <location>
        <begin position="556"/>
        <end position="599"/>
    </location>
</feature>
<keyword evidence="9 16" id="KW-0238">DNA-binding</keyword>
<feature type="region of interest" description="Disordered" evidence="17">
    <location>
        <begin position="302"/>
        <end position="331"/>
    </location>
</feature>
<evidence type="ECO:0000256" key="11">
    <source>
        <dbReference type="ARBA" id="ARBA00023163"/>
    </source>
</evidence>
<evidence type="ECO:0000256" key="10">
    <source>
        <dbReference type="ARBA" id="ARBA00023159"/>
    </source>
</evidence>
<evidence type="ECO:0000259" key="18">
    <source>
        <dbReference type="PROSITE" id="PS50039"/>
    </source>
</evidence>
<evidence type="ECO:0000256" key="15">
    <source>
        <dbReference type="ARBA" id="ARBA00039893"/>
    </source>
</evidence>
<dbReference type="PANTHER" id="PTHR45767">
    <property type="entry name" value="FORKHEAD BOX PROTEIN O"/>
    <property type="match status" value="1"/>
</dbReference>
<dbReference type="Gene3D" id="1.10.10.10">
    <property type="entry name" value="Winged helix-like DNA-binding domain superfamily/Winged helix DNA-binding domain"/>
    <property type="match status" value="1"/>
</dbReference>
<dbReference type="GO" id="GO:0034599">
    <property type="term" value="P:cellular response to oxidative stress"/>
    <property type="evidence" value="ECO:0007669"/>
    <property type="project" value="UniProtKB-ARBA"/>
</dbReference>
<dbReference type="Pfam" id="PF16676">
    <property type="entry name" value="FOXO-TAD"/>
    <property type="match status" value="1"/>
</dbReference>
<dbReference type="InterPro" id="IPR032067">
    <property type="entry name" value="FOXO-TAD"/>
</dbReference>
<feature type="compositionally biased region" description="Polar residues" evidence="17">
    <location>
        <begin position="581"/>
        <end position="599"/>
    </location>
</feature>
<dbReference type="SUPFAM" id="SSF46785">
    <property type="entry name" value="Winged helix' DNA-binding domain"/>
    <property type="match status" value="1"/>
</dbReference>
<dbReference type="Pfam" id="PF00250">
    <property type="entry name" value="Forkhead"/>
    <property type="match status" value="1"/>
</dbReference>
<evidence type="ECO:0000256" key="1">
    <source>
        <dbReference type="ARBA" id="ARBA00004123"/>
    </source>
</evidence>
<keyword evidence="6" id="KW-0341">Growth regulation</keyword>
<sequence>MDSFGSPWPSSPRGLDGLSNDGIPMDSLTELHDGTFEPQQRARSNTWPLPRPENFVEPVDESESNKCSNQQLSVANSVQTPTVSSASKKNSSRRNAWGNLSYADLITQAISSACDSRLTLSQIYEWMVQNVPYFKDKGDSNSSAGWKNSIRHNLSLHNRFVRVQNEGTGKSSWWMLNPDAKPGKSVRRRAASMETSKFEKRRGRAKKRVEAIRNAQVLGISNIANVLNDATPSPSSSVSEGLDLFPESPLHSNFQLSPDFRQRASSNASSCGRLSPIQSIVGVEPNWAYGSDLSDFNTDTQSELINNTNSSNNNNNSSNNNTNNNANSNNTENDLEISQQRQAALDQLAGSLADELTLQQNDFVINGFNAATAHHNQPPPPYQPPQPYSIHATVAQSYGLQQQQCPIHRLQPCTCMLQNNTRESMSPSSGTGMSPSYPHSEPSPDYTMLMSSRVIQRTPSASPPLTPNQIGGTITTTHIVENTPQTLMGQFMEALNNQTNLDDLNINLESFQGGLDCNVDEVIKHELSMEGSLDFNFPINHHHHHHNHHLHHNNYAQSAASGDGSTLSTLTATQNPTTPTHSHGQYTARTSVTPPSWVH</sequence>
<keyword evidence="5" id="KW-0597">Phosphoprotein</keyword>
<dbReference type="GO" id="GO:0010883">
    <property type="term" value="P:regulation of lipid storage"/>
    <property type="evidence" value="ECO:0007669"/>
    <property type="project" value="UniProtKB-ARBA"/>
</dbReference>
<feature type="compositionally biased region" description="Polar residues" evidence="17">
    <location>
        <begin position="556"/>
        <end position="565"/>
    </location>
</feature>
<dbReference type="SMART" id="SM00339">
    <property type="entry name" value="FH"/>
    <property type="match status" value="1"/>
</dbReference>
<evidence type="ECO:0000256" key="5">
    <source>
        <dbReference type="ARBA" id="ARBA00022553"/>
    </source>
</evidence>
<feature type="region of interest" description="Disordered" evidence="17">
    <location>
        <begin position="1"/>
        <end position="93"/>
    </location>
</feature>
<feature type="compositionally biased region" description="Low complexity" evidence="17">
    <location>
        <begin position="84"/>
        <end position="93"/>
    </location>
</feature>
<evidence type="ECO:0000256" key="14">
    <source>
        <dbReference type="ARBA" id="ARBA00038846"/>
    </source>
</evidence>
<dbReference type="GO" id="GO:0030154">
    <property type="term" value="P:cell differentiation"/>
    <property type="evidence" value="ECO:0007669"/>
    <property type="project" value="UniProtKB-KW"/>
</dbReference>
<dbReference type="GO" id="GO:0031349">
    <property type="term" value="P:positive regulation of defense response"/>
    <property type="evidence" value="ECO:0007669"/>
    <property type="project" value="UniProtKB-ARBA"/>
</dbReference>
<dbReference type="EMBL" id="GANO01002164">
    <property type="protein sequence ID" value="JAB57707.1"/>
    <property type="molecule type" value="mRNA"/>
</dbReference>
<feature type="region of interest" description="Disordered" evidence="17">
    <location>
        <begin position="421"/>
        <end position="443"/>
    </location>
</feature>
<name>U5EY80_9DIPT</name>
<dbReference type="FunFam" id="1.10.10.10:FF:000032">
    <property type="entry name" value="Forkhead box protein O4"/>
    <property type="match status" value="1"/>
</dbReference>
<evidence type="ECO:0000256" key="13">
    <source>
        <dbReference type="ARBA" id="ARBA00023306"/>
    </source>
</evidence>
<keyword evidence="11" id="KW-0804">Transcription</keyword>
<keyword evidence="10" id="KW-0010">Activator</keyword>
<protein>
    <recommendedName>
        <fullName evidence="15">Forkhead box protein O</fullName>
    </recommendedName>
</protein>
<feature type="compositionally biased region" description="Polar residues" evidence="17">
    <location>
        <begin position="37"/>
        <end position="47"/>
    </location>
</feature>
<dbReference type="GO" id="GO:0001228">
    <property type="term" value="F:DNA-binding transcription activator activity, RNA polymerase II-specific"/>
    <property type="evidence" value="ECO:0007669"/>
    <property type="project" value="UniProtKB-ARBA"/>
</dbReference>
<proteinExistence type="evidence at transcript level"/>
<keyword evidence="8" id="KW-0805">Transcription regulation</keyword>
<dbReference type="InterPro" id="IPR036388">
    <property type="entry name" value="WH-like_DNA-bd_sf"/>
</dbReference>
<evidence type="ECO:0000256" key="6">
    <source>
        <dbReference type="ARBA" id="ARBA00022604"/>
    </source>
</evidence>
<evidence type="ECO:0000256" key="17">
    <source>
        <dbReference type="SAM" id="MobiDB-lite"/>
    </source>
</evidence>
<reference evidence="19" key="1">
    <citation type="journal article" date="2014" name="Insect Biochem. Mol. Biol.">
        <title>An insight into the sialome of the frog biting fly, Corethrella appendiculata.</title>
        <authorList>
            <person name="Ribeiro J.M.C."/>
            <person name="Chagas A.C."/>
            <person name="Pham V.M."/>
            <person name="Lounibos L.P."/>
            <person name="Calvo E."/>
        </authorList>
    </citation>
    <scope>NUCLEOTIDE SEQUENCE</scope>
    <source>
        <tissue evidence="19">Salivary glands</tissue>
    </source>
</reference>
<evidence type="ECO:0000256" key="2">
    <source>
        <dbReference type="ARBA" id="ARBA00004496"/>
    </source>
</evidence>
<keyword evidence="3" id="KW-0217">Developmental protein</keyword>
<keyword evidence="13" id="KW-0131">Cell cycle</keyword>
<dbReference type="GO" id="GO:0050778">
    <property type="term" value="P:positive regulation of immune response"/>
    <property type="evidence" value="ECO:0007669"/>
    <property type="project" value="UniProtKB-ARBA"/>
</dbReference>
<feature type="compositionally biased region" description="Low complexity" evidence="17">
    <location>
        <begin position="306"/>
        <end position="331"/>
    </location>
</feature>
<dbReference type="PROSITE" id="PS50039">
    <property type="entry name" value="FORK_HEAD_3"/>
    <property type="match status" value="1"/>
</dbReference>
<dbReference type="GO" id="GO:0005737">
    <property type="term" value="C:cytoplasm"/>
    <property type="evidence" value="ECO:0007669"/>
    <property type="project" value="UniProtKB-SubCell"/>
</dbReference>
<keyword evidence="12 16" id="KW-0539">Nucleus</keyword>
<dbReference type="PRINTS" id="PR00053">
    <property type="entry name" value="FORKHEAD"/>
</dbReference>
<organism evidence="19">
    <name type="scientific">Corethrella appendiculata</name>
    <dbReference type="NCBI Taxonomy" id="1370023"/>
    <lineage>
        <taxon>Eukaryota</taxon>
        <taxon>Metazoa</taxon>
        <taxon>Ecdysozoa</taxon>
        <taxon>Arthropoda</taxon>
        <taxon>Hexapoda</taxon>
        <taxon>Insecta</taxon>
        <taxon>Pterygota</taxon>
        <taxon>Neoptera</taxon>
        <taxon>Endopterygota</taxon>
        <taxon>Diptera</taxon>
        <taxon>Nematocera</taxon>
        <taxon>Culicoidea</taxon>
        <taxon>Chaoboridae</taxon>
        <taxon>Corethrella</taxon>
    </lineage>
</organism>
<dbReference type="InterPro" id="IPR030456">
    <property type="entry name" value="TF_fork_head_CS_2"/>
</dbReference>
<dbReference type="AlphaFoldDB" id="U5EY80"/>
<dbReference type="GO" id="GO:0042594">
    <property type="term" value="P:response to starvation"/>
    <property type="evidence" value="ECO:0007669"/>
    <property type="project" value="UniProtKB-ARBA"/>
</dbReference>
<comment type="subunit">
    <text evidence="14">Interacts with melt.</text>
</comment>
<dbReference type="GO" id="GO:0008286">
    <property type="term" value="P:insulin receptor signaling pathway"/>
    <property type="evidence" value="ECO:0007669"/>
    <property type="project" value="UniProtKB-ARBA"/>
</dbReference>
<comment type="subcellular location">
    <subcellularLocation>
        <location evidence="2">Cytoplasm</location>
    </subcellularLocation>
    <subcellularLocation>
        <location evidence="1 16">Nucleus</location>
    </subcellularLocation>
</comment>
<dbReference type="GO" id="GO:0008340">
    <property type="term" value="P:determination of adult lifespan"/>
    <property type="evidence" value="ECO:0007669"/>
    <property type="project" value="UniProtKB-ARBA"/>
</dbReference>
<dbReference type="PROSITE" id="PS00658">
    <property type="entry name" value="FORK_HEAD_2"/>
    <property type="match status" value="1"/>
</dbReference>
<accession>U5EY80</accession>
<dbReference type="InterPro" id="IPR001766">
    <property type="entry name" value="Fork_head_dom"/>
</dbReference>
<evidence type="ECO:0000256" key="8">
    <source>
        <dbReference type="ARBA" id="ARBA00023015"/>
    </source>
</evidence>
<dbReference type="GO" id="GO:0000978">
    <property type="term" value="F:RNA polymerase II cis-regulatory region sequence-specific DNA binding"/>
    <property type="evidence" value="ECO:0007669"/>
    <property type="project" value="TreeGrafter"/>
</dbReference>
<dbReference type="InterPro" id="IPR036390">
    <property type="entry name" value="WH_DNA-bd_sf"/>
</dbReference>